<gene>
    <name evidence="2" type="ORF">LSUE1_G007726</name>
</gene>
<reference evidence="2 3" key="1">
    <citation type="submission" date="2018-05" db="EMBL/GenBank/DDBJ databases">
        <title>Genome sequencing and assembly of the regulated plant pathogen Lachnellula willkommii and related sister species for the development of diagnostic species identification markers.</title>
        <authorList>
            <person name="Giroux E."/>
            <person name="Bilodeau G."/>
        </authorList>
    </citation>
    <scope>NUCLEOTIDE SEQUENCE [LARGE SCALE GENOMIC DNA]</scope>
    <source>
        <strain evidence="2 3">CBS 268.59</strain>
    </source>
</reference>
<feature type="region of interest" description="Disordered" evidence="1">
    <location>
        <begin position="1"/>
        <end position="24"/>
    </location>
</feature>
<evidence type="ECO:0000313" key="3">
    <source>
        <dbReference type="Proteomes" id="UP000469558"/>
    </source>
</evidence>
<organism evidence="2 3">
    <name type="scientific">Lachnellula suecica</name>
    <dbReference type="NCBI Taxonomy" id="602035"/>
    <lineage>
        <taxon>Eukaryota</taxon>
        <taxon>Fungi</taxon>
        <taxon>Dikarya</taxon>
        <taxon>Ascomycota</taxon>
        <taxon>Pezizomycotina</taxon>
        <taxon>Leotiomycetes</taxon>
        <taxon>Helotiales</taxon>
        <taxon>Lachnaceae</taxon>
        <taxon>Lachnellula</taxon>
    </lineage>
</organism>
<accession>A0A8T9C5J8</accession>
<proteinExistence type="predicted"/>
<dbReference type="AlphaFoldDB" id="A0A8T9C5J8"/>
<dbReference type="EMBL" id="QGMK01001074">
    <property type="protein sequence ID" value="TVY73453.1"/>
    <property type="molecule type" value="Genomic_DNA"/>
</dbReference>
<keyword evidence="3" id="KW-1185">Reference proteome</keyword>
<dbReference type="OrthoDB" id="5243686at2759"/>
<dbReference type="Proteomes" id="UP000469558">
    <property type="component" value="Unassembled WGS sequence"/>
</dbReference>
<comment type="caution">
    <text evidence="2">The sequence shown here is derived from an EMBL/GenBank/DDBJ whole genome shotgun (WGS) entry which is preliminary data.</text>
</comment>
<evidence type="ECO:0000313" key="2">
    <source>
        <dbReference type="EMBL" id="TVY73453.1"/>
    </source>
</evidence>
<evidence type="ECO:0000256" key="1">
    <source>
        <dbReference type="SAM" id="MobiDB-lite"/>
    </source>
</evidence>
<sequence>RSSRRPSHAKSKEPPTAQPEATWPPISFLFSINPLPVNEEPSNGGVAPRSDQHGRWLPPLYQAGFATQGAATLYRWQNGIITPAPGYQWYNGAWWWGNRAAATFYRANTMFYCNPFDHFLAAQGDVSMRDMATAPFPNDRWYTFNFHHDEYALSRLDLGGAEPYLAGNGPRFIEQLGIGSWRNPDTDAPISGGLAGNLALLIALIAFSCRSQNLDNVLRTSWQNYQWRGHNHGSGRRERRGMVVSIYLDPENPQYSTTQTISDLEWTGGSLLL</sequence>
<name>A0A8T9C5J8_9HELO</name>
<feature type="non-terminal residue" evidence="2">
    <location>
        <position position="1"/>
    </location>
</feature>
<protein>
    <submittedName>
        <fullName evidence="2">Uncharacterized protein</fullName>
    </submittedName>
</protein>